<dbReference type="InterPro" id="IPR051263">
    <property type="entry name" value="C-type_cytochrome_biogenesis"/>
</dbReference>
<dbReference type="GO" id="GO:0016829">
    <property type="term" value="F:lyase activity"/>
    <property type="evidence" value="ECO:0007669"/>
    <property type="project" value="UniProtKB-KW"/>
</dbReference>
<dbReference type="InterPro" id="IPR017560">
    <property type="entry name" value="Cyt_c_biogenesis_CcmI"/>
</dbReference>
<dbReference type="Pfam" id="PF23892">
    <property type="entry name" value="Ig_CycH"/>
    <property type="match status" value="1"/>
</dbReference>
<dbReference type="InterPro" id="IPR011990">
    <property type="entry name" value="TPR-like_helical_dom_sf"/>
</dbReference>
<keyword evidence="7" id="KW-0456">Lyase</keyword>
<dbReference type="GO" id="GO:0030313">
    <property type="term" value="C:cell envelope"/>
    <property type="evidence" value="ECO:0007669"/>
    <property type="project" value="UniProtKB-SubCell"/>
</dbReference>
<dbReference type="PANTHER" id="PTHR47870:SF1">
    <property type="entry name" value="CYTOCHROME C-TYPE BIOGENESIS PROTEIN CCMH"/>
    <property type="match status" value="1"/>
</dbReference>
<dbReference type="InterPro" id="IPR056412">
    <property type="entry name" value="Ig_CycH"/>
</dbReference>
<keyword evidence="2" id="KW-0677">Repeat</keyword>
<evidence type="ECO:0000259" key="5">
    <source>
        <dbReference type="Pfam" id="PF23892"/>
    </source>
</evidence>
<name>A0A160TWZ7_9ZZZZ</name>
<dbReference type="Pfam" id="PF23914">
    <property type="entry name" value="TPR_CcmH_CycH"/>
    <property type="match status" value="1"/>
</dbReference>
<dbReference type="SUPFAM" id="SSF48452">
    <property type="entry name" value="TPR-like"/>
    <property type="match status" value="1"/>
</dbReference>
<evidence type="ECO:0000256" key="1">
    <source>
        <dbReference type="ARBA" id="ARBA00004196"/>
    </source>
</evidence>
<protein>
    <submittedName>
        <fullName evidence="7">Cytochrome c heme lyase subunit CcmH</fullName>
    </submittedName>
</protein>
<keyword evidence="4" id="KW-1133">Transmembrane helix</keyword>
<dbReference type="GO" id="GO:0017004">
    <property type="term" value="P:cytochrome complex assembly"/>
    <property type="evidence" value="ECO:0007669"/>
    <property type="project" value="UniProtKB-KW"/>
</dbReference>
<evidence type="ECO:0000313" key="7">
    <source>
        <dbReference type="EMBL" id="CUS54394.1"/>
    </source>
</evidence>
<feature type="transmembrane region" description="Helical" evidence="4">
    <location>
        <begin position="93"/>
        <end position="113"/>
    </location>
</feature>
<organism evidence="7">
    <name type="scientific">hydrothermal vent metagenome</name>
    <dbReference type="NCBI Taxonomy" id="652676"/>
    <lineage>
        <taxon>unclassified sequences</taxon>
        <taxon>metagenomes</taxon>
        <taxon>ecological metagenomes</taxon>
    </lineage>
</organism>
<evidence type="ECO:0000256" key="4">
    <source>
        <dbReference type="SAM" id="Phobius"/>
    </source>
</evidence>
<accession>A0A160TWZ7</accession>
<reference evidence="7" key="1">
    <citation type="submission" date="2015-10" db="EMBL/GenBank/DDBJ databases">
        <authorList>
            <person name="Gilbert D.G."/>
        </authorList>
    </citation>
    <scope>NUCLEOTIDE SEQUENCE</scope>
</reference>
<dbReference type="PANTHER" id="PTHR47870">
    <property type="entry name" value="CYTOCHROME C-TYPE BIOGENESIS PROTEIN CCMH"/>
    <property type="match status" value="1"/>
</dbReference>
<sequence>MIVFIVIGTVMLASALWLLLWPLLTRSTRTTIPRHELNVRIAQQRLAEITIELENEQLSDTDFNTAQTDLEDSLLTDIQPEESSASLKKSGPLPVLIVATLFPIAVIALYLILGSANYLSTEDQTATTDTSARSPDALLAELKLRLEQNPSDREGWAILANAMMSLGDYTQAVGAYEKLYALTGDDAEVLVGYADALAMLEGGILNDRVITLLDRALKIDPEQPQALWLAGMAAEAQGDLPGALEHWHRLKPALHADPQAQSKLQALIDRVTELAVSRGLAVADHPQTVQRLNRPATPVTLTVRIETAPTLATQIESSHTLYVYARSNTGDRMPVAAVRRSAGELPLELILDDRSSLMGTSVLSDYNTVTLSAHISRTGDAIRRPGDLASESIPVDLTTTDHITLMIRQPD</sequence>
<dbReference type="EMBL" id="CZRL01000104">
    <property type="protein sequence ID" value="CUS54394.1"/>
    <property type="molecule type" value="Genomic_DNA"/>
</dbReference>
<dbReference type="InterPro" id="IPR056413">
    <property type="entry name" value="TPR_CcmH_CycH"/>
</dbReference>
<dbReference type="NCBIfam" id="TIGR03142">
    <property type="entry name" value="cytochro_ccmI"/>
    <property type="match status" value="1"/>
</dbReference>
<feature type="transmembrane region" description="Helical" evidence="4">
    <location>
        <begin position="6"/>
        <end position="24"/>
    </location>
</feature>
<dbReference type="Gene3D" id="1.25.40.10">
    <property type="entry name" value="Tetratricopeptide repeat domain"/>
    <property type="match status" value="1"/>
</dbReference>
<feature type="domain" description="Cytochrome c-type biogenesis protein H TPR" evidence="6">
    <location>
        <begin position="140"/>
        <end position="258"/>
    </location>
</feature>
<evidence type="ECO:0000256" key="3">
    <source>
        <dbReference type="ARBA" id="ARBA00022748"/>
    </source>
</evidence>
<feature type="domain" description="Cytochrome c-type biogenesis protein H Ig-like" evidence="5">
    <location>
        <begin position="301"/>
        <end position="407"/>
    </location>
</feature>
<keyword evidence="3" id="KW-0201">Cytochrome c-type biogenesis</keyword>
<keyword evidence="4" id="KW-0812">Transmembrane</keyword>
<gene>
    <name evidence="7" type="ORF">MGWOODY_XGa753</name>
</gene>
<evidence type="ECO:0000259" key="6">
    <source>
        <dbReference type="Pfam" id="PF23914"/>
    </source>
</evidence>
<comment type="subcellular location">
    <subcellularLocation>
        <location evidence="1">Cell envelope</location>
    </subcellularLocation>
</comment>
<dbReference type="AlphaFoldDB" id="A0A160TWZ7"/>
<keyword evidence="4" id="KW-0472">Membrane</keyword>
<evidence type="ECO:0000256" key="2">
    <source>
        <dbReference type="ARBA" id="ARBA00022737"/>
    </source>
</evidence>
<proteinExistence type="predicted"/>